<accession>A0A938XZM4</accession>
<keyword evidence="4 5" id="KW-0732">Signal</keyword>
<evidence type="ECO:0000256" key="2">
    <source>
        <dbReference type="ARBA" id="ARBA00008814"/>
    </source>
</evidence>
<dbReference type="PANTHER" id="PTHR30532">
    <property type="entry name" value="IRON III DICITRATE-BINDING PERIPLASMIC PROTEIN"/>
    <property type="match status" value="1"/>
</dbReference>
<dbReference type="AlphaFoldDB" id="A0A938XZM4"/>
<name>A0A938XZM4_9BACL</name>
<feature type="signal peptide" evidence="5">
    <location>
        <begin position="1"/>
        <end position="26"/>
    </location>
</feature>
<evidence type="ECO:0000256" key="3">
    <source>
        <dbReference type="ARBA" id="ARBA00022448"/>
    </source>
</evidence>
<evidence type="ECO:0000256" key="1">
    <source>
        <dbReference type="ARBA" id="ARBA00004196"/>
    </source>
</evidence>
<sequence>MKKKLLSILFTGLLAVFTAACGTNSAAPAPAANATAATAAAQPGEEELTIKHQLGETKVKKNPQKVVVFDFGVLDSLDKLGVEVTGVPQNNIPAYLSKYKDSKYANVGGLKEPDFEKINEIGPDLIIISGRQQDSYEEFSKIAPTLYMAVDTSKYMESFTDNMKTLGQIFGKEAAVDEALAQLNDTIKSVHEKVTATGKNALIILANEGKVSAYGAGSRFGIIHDLLGFVPVDPNIEASTHGQSISFEYIAEKDPDYLFVIDRGAVVTTGNSSSPAKQVIENDLVKQTKAYKDGHIVYLDPNYWYLSGGGLLSVQAMIDEVANSVKE</sequence>
<reference evidence="7" key="1">
    <citation type="submission" date="2021-01" db="EMBL/GenBank/DDBJ databases">
        <title>Genomic Encyclopedia of Type Strains, Phase IV (KMG-IV): sequencing the most valuable type-strain genomes for metagenomic binning, comparative biology and taxonomic classification.</title>
        <authorList>
            <person name="Goeker M."/>
        </authorList>
    </citation>
    <scope>NUCLEOTIDE SEQUENCE</scope>
    <source>
        <strain evidence="7">DSM 25523</strain>
    </source>
</reference>
<evidence type="ECO:0000256" key="4">
    <source>
        <dbReference type="ARBA" id="ARBA00022729"/>
    </source>
</evidence>
<dbReference type="Gene3D" id="3.40.50.1980">
    <property type="entry name" value="Nitrogenase molybdenum iron protein domain"/>
    <property type="match status" value="2"/>
</dbReference>
<dbReference type="GO" id="GO:0030288">
    <property type="term" value="C:outer membrane-bounded periplasmic space"/>
    <property type="evidence" value="ECO:0007669"/>
    <property type="project" value="TreeGrafter"/>
</dbReference>
<dbReference type="PROSITE" id="PS50983">
    <property type="entry name" value="FE_B12_PBP"/>
    <property type="match status" value="1"/>
</dbReference>
<dbReference type="PANTHER" id="PTHR30532:SF28">
    <property type="entry name" value="PETROBACTIN-BINDING PROTEIN YCLQ"/>
    <property type="match status" value="1"/>
</dbReference>
<evidence type="ECO:0000313" key="7">
    <source>
        <dbReference type="EMBL" id="MBM7588837.1"/>
    </source>
</evidence>
<feature type="chain" id="PRO_5038951239" evidence="5">
    <location>
        <begin position="27"/>
        <end position="327"/>
    </location>
</feature>
<dbReference type="Proteomes" id="UP000717624">
    <property type="component" value="Unassembled WGS sequence"/>
</dbReference>
<dbReference type="GO" id="GO:1901678">
    <property type="term" value="P:iron coordination entity transport"/>
    <property type="evidence" value="ECO:0007669"/>
    <property type="project" value="UniProtKB-ARBA"/>
</dbReference>
<dbReference type="CDD" id="cd01140">
    <property type="entry name" value="FatB"/>
    <property type="match status" value="1"/>
</dbReference>
<dbReference type="InterPro" id="IPR051313">
    <property type="entry name" value="Bact_iron-sidero_bind"/>
</dbReference>
<dbReference type="InterPro" id="IPR033870">
    <property type="entry name" value="FatB"/>
</dbReference>
<comment type="similarity">
    <text evidence="2">Belongs to the bacterial solute-binding protein 8 family.</text>
</comment>
<evidence type="ECO:0000313" key="8">
    <source>
        <dbReference type="Proteomes" id="UP000717624"/>
    </source>
</evidence>
<organism evidence="7 8">
    <name type="scientific">Brevibacillus fulvus</name>
    <dbReference type="NCBI Taxonomy" id="1125967"/>
    <lineage>
        <taxon>Bacteria</taxon>
        <taxon>Bacillati</taxon>
        <taxon>Bacillota</taxon>
        <taxon>Bacilli</taxon>
        <taxon>Bacillales</taxon>
        <taxon>Paenibacillaceae</taxon>
        <taxon>Brevibacillus</taxon>
    </lineage>
</organism>
<dbReference type="EMBL" id="JAFBEB010000001">
    <property type="protein sequence ID" value="MBM7588837.1"/>
    <property type="molecule type" value="Genomic_DNA"/>
</dbReference>
<dbReference type="InterPro" id="IPR002491">
    <property type="entry name" value="ABC_transptr_periplasmic_BD"/>
</dbReference>
<keyword evidence="3" id="KW-0813">Transport</keyword>
<protein>
    <submittedName>
        <fullName evidence="7">Iron complex transport system substrate-binding protein</fullName>
    </submittedName>
</protein>
<dbReference type="Pfam" id="PF01497">
    <property type="entry name" value="Peripla_BP_2"/>
    <property type="match status" value="1"/>
</dbReference>
<evidence type="ECO:0000259" key="6">
    <source>
        <dbReference type="PROSITE" id="PS50983"/>
    </source>
</evidence>
<dbReference type="PROSITE" id="PS51257">
    <property type="entry name" value="PROKAR_LIPOPROTEIN"/>
    <property type="match status" value="1"/>
</dbReference>
<comment type="subcellular location">
    <subcellularLocation>
        <location evidence="1">Cell envelope</location>
    </subcellularLocation>
</comment>
<comment type="caution">
    <text evidence="7">The sequence shown here is derived from an EMBL/GenBank/DDBJ whole genome shotgun (WGS) entry which is preliminary data.</text>
</comment>
<feature type="domain" description="Fe/B12 periplasmic-binding" evidence="6">
    <location>
        <begin position="65"/>
        <end position="327"/>
    </location>
</feature>
<keyword evidence="8" id="KW-1185">Reference proteome</keyword>
<dbReference type="RefSeq" id="WP_204516558.1">
    <property type="nucleotide sequence ID" value="NZ_BAABIN010000009.1"/>
</dbReference>
<evidence type="ECO:0000256" key="5">
    <source>
        <dbReference type="SAM" id="SignalP"/>
    </source>
</evidence>
<gene>
    <name evidence="7" type="ORF">JOD01_000423</name>
</gene>
<proteinExistence type="inferred from homology"/>
<dbReference type="SUPFAM" id="SSF53807">
    <property type="entry name" value="Helical backbone' metal receptor"/>
    <property type="match status" value="1"/>
</dbReference>